<keyword evidence="4" id="KW-0378">Hydrolase</keyword>
<evidence type="ECO:0000256" key="5">
    <source>
        <dbReference type="ARBA" id="ARBA00022837"/>
    </source>
</evidence>
<dbReference type="Gene3D" id="3.30.1120.10">
    <property type="match status" value="1"/>
</dbReference>
<feature type="chain" id="PRO_5034146745" evidence="6">
    <location>
        <begin position="21"/>
        <end position="420"/>
    </location>
</feature>
<protein>
    <submittedName>
        <fullName evidence="8">Arylsulfatase A</fullName>
    </submittedName>
</protein>
<keyword evidence="5" id="KW-0106">Calcium</keyword>
<keyword evidence="3" id="KW-0479">Metal-binding</keyword>
<sequence length="420" mass="44372">MGPQGLPWLMLLVLPVVVAPAPRPNFVLVLADDLGYGDLGCYGHPSSATPHLDRLAARGMRFTDFYSSAAVCSPSRAALLTGRLPVRSGVYPGVFDPGSRGGLPLAEVTVAELLKARGYATAMVGKWHLGFGHNGSFLPVHQGFDHFLGVPYSHDQVRGSGGECGGLFLKPPNATPFIGGRNSGMGLTGDKSGAKALVPSPSTLRMARGGSAGHLKCGKGTTYEGGMREPAVAYWPGRIAPGVTHELASTLDILPTLSSLAGAALPKVALDGFDLSPLLFGSGKSPRQAVFFFPPSPDPLHGPFAVRLGKYKAHYYTQGSFHSGTTPDQACHGLTPLTPHLPPLLFDLESDPAENYDLLQGRAGPEVLQVLRDITLQKVLLEQRLDFGESQMGKGRDASLQPCCSPECSPKPSCCRCSPR</sequence>
<feature type="domain" description="Sulfatase N-terminal" evidence="7">
    <location>
        <begin position="211"/>
        <end position="263"/>
    </location>
</feature>
<reference evidence="8" key="2">
    <citation type="submission" date="2025-09" db="UniProtKB">
        <authorList>
            <consortium name="Ensembl"/>
        </authorList>
    </citation>
    <scope>IDENTIFICATION</scope>
</reference>
<dbReference type="AlphaFoldDB" id="A0A8D2PMA9"/>
<dbReference type="Gene3D" id="3.40.720.10">
    <property type="entry name" value="Alkaline Phosphatase, subunit A"/>
    <property type="match status" value="2"/>
</dbReference>
<dbReference type="Proteomes" id="UP000694401">
    <property type="component" value="Unassembled WGS sequence"/>
</dbReference>
<evidence type="ECO:0000256" key="2">
    <source>
        <dbReference type="ARBA" id="ARBA00008779"/>
    </source>
</evidence>
<dbReference type="SUPFAM" id="SSF53649">
    <property type="entry name" value="Alkaline phosphatase-like"/>
    <property type="match status" value="2"/>
</dbReference>
<dbReference type="PANTHER" id="PTHR42693:SF11">
    <property type="entry name" value="ARYLSULFATASE A"/>
    <property type="match status" value="1"/>
</dbReference>
<evidence type="ECO:0000256" key="4">
    <source>
        <dbReference type="ARBA" id="ARBA00022801"/>
    </source>
</evidence>
<reference evidence="8" key="1">
    <citation type="submission" date="2025-08" db="UniProtKB">
        <authorList>
            <consortium name="Ensembl"/>
        </authorList>
    </citation>
    <scope>IDENTIFICATION</scope>
</reference>
<feature type="signal peptide" evidence="6">
    <location>
        <begin position="1"/>
        <end position="20"/>
    </location>
</feature>
<evidence type="ECO:0000256" key="6">
    <source>
        <dbReference type="SAM" id="SignalP"/>
    </source>
</evidence>
<evidence type="ECO:0000313" key="8">
    <source>
        <dbReference type="Ensembl" id="ENSZLMP00000015328.1"/>
    </source>
</evidence>
<comment type="similarity">
    <text evidence="2">Belongs to the sulfatase family.</text>
</comment>
<evidence type="ECO:0000256" key="1">
    <source>
        <dbReference type="ARBA" id="ARBA00001913"/>
    </source>
</evidence>
<dbReference type="GO" id="GO:0046872">
    <property type="term" value="F:metal ion binding"/>
    <property type="evidence" value="ECO:0007669"/>
    <property type="project" value="UniProtKB-KW"/>
</dbReference>
<dbReference type="FunFam" id="3.30.1120.10:FF:000003">
    <property type="entry name" value="Arylsulfatase A"/>
    <property type="match status" value="1"/>
</dbReference>
<organism evidence="8 9">
    <name type="scientific">Zosterops lateralis melanops</name>
    <dbReference type="NCBI Taxonomy" id="1220523"/>
    <lineage>
        <taxon>Eukaryota</taxon>
        <taxon>Metazoa</taxon>
        <taxon>Chordata</taxon>
        <taxon>Craniata</taxon>
        <taxon>Vertebrata</taxon>
        <taxon>Euteleostomi</taxon>
        <taxon>Archelosauria</taxon>
        <taxon>Archosauria</taxon>
        <taxon>Dinosauria</taxon>
        <taxon>Saurischia</taxon>
        <taxon>Theropoda</taxon>
        <taxon>Coelurosauria</taxon>
        <taxon>Aves</taxon>
        <taxon>Neognathae</taxon>
        <taxon>Neoaves</taxon>
        <taxon>Telluraves</taxon>
        <taxon>Australaves</taxon>
        <taxon>Passeriformes</taxon>
        <taxon>Sylvioidea</taxon>
        <taxon>Zosteropidae</taxon>
        <taxon>Zosterops</taxon>
    </lineage>
</organism>
<dbReference type="InterPro" id="IPR017850">
    <property type="entry name" value="Alkaline_phosphatase_core_sf"/>
</dbReference>
<evidence type="ECO:0000256" key="3">
    <source>
        <dbReference type="ARBA" id="ARBA00022723"/>
    </source>
</evidence>
<proteinExistence type="inferred from homology"/>
<dbReference type="GO" id="GO:0004065">
    <property type="term" value="F:arylsulfatase activity"/>
    <property type="evidence" value="ECO:0007669"/>
    <property type="project" value="TreeGrafter"/>
</dbReference>
<dbReference type="InterPro" id="IPR050738">
    <property type="entry name" value="Sulfatase"/>
</dbReference>
<dbReference type="InterPro" id="IPR024607">
    <property type="entry name" value="Sulfatase_CS"/>
</dbReference>
<dbReference type="Ensembl" id="ENSZLMT00000015748.1">
    <property type="protein sequence ID" value="ENSZLMP00000015328.1"/>
    <property type="gene ID" value="ENSZLMG00000010660.1"/>
</dbReference>
<dbReference type="Pfam" id="PF00884">
    <property type="entry name" value="Sulfatase"/>
    <property type="match status" value="2"/>
</dbReference>
<keyword evidence="6" id="KW-0732">Signal</keyword>
<evidence type="ECO:0000259" key="7">
    <source>
        <dbReference type="Pfam" id="PF00884"/>
    </source>
</evidence>
<dbReference type="PANTHER" id="PTHR42693">
    <property type="entry name" value="ARYLSULFATASE FAMILY MEMBER"/>
    <property type="match status" value="1"/>
</dbReference>
<dbReference type="PROSITE" id="PS00523">
    <property type="entry name" value="SULFATASE_1"/>
    <property type="match status" value="1"/>
</dbReference>
<evidence type="ECO:0000313" key="9">
    <source>
        <dbReference type="Proteomes" id="UP000694401"/>
    </source>
</evidence>
<dbReference type="InterPro" id="IPR000917">
    <property type="entry name" value="Sulfatase_N"/>
</dbReference>
<accession>A0A8D2PMA9</accession>
<feature type="domain" description="Sulfatase N-terminal" evidence="7">
    <location>
        <begin position="24"/>
        <end position="155"/>
    </location>
</feature>
<dbReference type="Pfam" id="PF14707">
    <property type="entry name" value="Sulfatase_C"/>
    <property type="match status" value="1"/>
</dbReference>
<name>A0A8D2PMA9_ZOSLA</name>
<dbReference type="PROSITE" id="PS00149">
    <property type="entry name" value="SULFATASE_2"/>
    <property type="match status" value="1"/>
</dbReference>
<comment type="cofactor">
    <cofactor evidence="1">
        <name>Ca(2+)</name>
        <dbReference type="ChEBI" id="CHEBI:29108"/>
    </cofactor>
</comment>
<keyword evidence="9" id="KW-1185">Reference proteome</keyword>